<keyword evidence="2" id="KW-1133">Transmembrane helix</keyword>
<feature type="domain" description="Acetyl-coenzyme A synthetase N-terminal" evidence="4">
    <location>
        <begin position="57"/>
        <end position="114"/>
    </location>
</feature>
<evidence type="ECO:0000259" key="4">
    <source>
        <dbReference type="Pfam" id="PF16177"/>
    </source>
</evidence>
<dbReference type="PANTHER" id="PTHR42921">
    <property type="entry name" value="ACETOACETYL-COA SYNTHETASE"/>
    <property type="match status" value="1"/>
</dbReference>
<dbReference type="AlphaFoldDB" id="A0A076KUT2"/>
<dbReference type="InterPro" id="IPR000873">
    <property type="entry name" value="AMP-dep_synth/lig_dom"/>
</dbReference>
<accession>A0A076KUT2</accession>
<evidence type="ECO:0000256" key="2">
    <source>
        <dbReference type="SAM" id="Phobius"/>
    </source>
</evidence>
<dbReference type="Pfam" id="PF16177">
    <property type="entry name" value="ACAS_N"/>
    <property type="match status" value="1"/>
</dbReference>
<keyword evidence="2" id="KW-0472">Membrane</keyword>
<evidence type="ECO:0000313" key="5">
    <source>
        <dbReference type="EMBL" id="AII97755.1"/>
    </source>
</evidence>
<keyword evidence="2" id="KW-0812">Transmembrane</keyword>
<dbReference type="Gene3D" id="3.40.50.12780">
    <property type="entry name" value="N-terminal domain of ligase-like"/>
    <property type="match status" value="1"/>
</dbReference>
<dbReference type="InterPro" id="IPR042099">
    <property type="entry name" value="ANL_N_sf"/>
</dbReference>
<name>A0A076KUT2_NEPPI</name>
<proteinExistence type="evidence at transcript level"/>
<comment type="similarity">
    <text evidence="1">Belongs to the ATP-dependent AMP-binding enzyme family.</text>
</comment>
<sequence>MDLITNSNQNNLNQNGVKTYGIRKSTLIWNRKSQKLLGLERFQKIIEKKYNKHFDSYWDFHKWSIENFETLWKEMWNFFDFVTSKPYNQVFVKTGSCILDCQWFTGATLNIAENILRIRDNKMGLSYADELGNKGEMTYSEIFEEVKLYAAAFRKHGLGVGDRIAGYICNIKEALFAFLAAASIGAIWGAAMPYLGPRAASNMMKALNPKIIIAVDYFHFDEEEFFPIENLSIVAEVFQI</sequence>
<dbReference type="SUPFAM" id="SSF56801">
    <property type="entry name" value="Acetyl-CoA synthetase-like"/>
    <property type="match status" value="1"/>
</dbReference>
<evidence type="ECO:0000256" key="1">
    <source>
        <dbReference type="ARBA" id="ARBA00006432"/>
    </source>
</evidence>
<protein>
    <submittedName>
        <fullName evidence="5">BLTX375</fullName>
    </submittedName>
</protein>
<dbReference type="GO" id="GO:0030729">
    <property type="term" value="F:acetoacetate-CoA ligase activity"/>
    <property type="evidence" value="ECO:0007669"/>
    <property type="project" value="TreeGrafter"/>
</dbReference>
<evidence type="ECO:0000259" key="3">
    <source>
        <dbReference type="Pfam" id="PF00501"/>
    </source>
</evidence>
<feature type="domain" description="AMP-dependent synthetase/ligase" evidence="3">
    <location>
        <begin position="134"/>
        <end position="215"/>
    </location>
</feature>
<dbReference type="EMBL" id="KF433431">
    <property type="protein sequence ID" value="AII97755.1"/>
    <property type="molecule type" value="mRNA"/>
</dbReference>
<dbReference type="PANTHER" id="PTHR42921:SF1">
    <property type="entry name" value="ACETOACETYL-COA SYNTHETASE"/>
    <property type="match status" value="1"/>
</dbReference>
<reference evidence="5" key="1">
    <citation type="submission" date="2013-07" db="EMBL/GenBank/DDBJ databases">
        <title>Nephila pilipes venom gland.</title>
        <authorList>
            <person name="Huo L.J."/>
        </authorList>
    </citation>
    <scope>NUCLEOTIDE SEQUENCE</scope>
    <source>
        <tissue evidence="5">Venom gland</tissue>
    </source>
</reference>
<feature type="transmembrane region" description="Helical" evidence="2">
    <location>
        <begin position="174"/>
        <end position="195"/>
    </location>
</feature>
<dbReference type="Pfam" id="PF00501">
    <property type="entry name" value="AMP-binding"/>
    <property type="match status" value="1"/>
</dbReference>
<organism evidence="5">
    <name type="scientific">Nephila pilipes</name>
    <name type="common">Giant wood spider</name>
    <name type="synonym">Nephila maculata</name>
    <dbReference type="NCBI Taxonomy" id="299642"/>
    <lineage>
        <taxon>Eukaryota</taxon>
        <taxon>Metazoa</taxon>
        <taxon>Ecdysozoa</taxon>
        <taxon>Arthropoda</taxon>
        <taxon>Chelicerata</taxon>
        <taxon>Arachnida</taxon>
        <taxon>Araneae</taxon>
        <taxon>Araneomorphae</taxon>
        <taxon>Entelegynae</taxon>
        <taxon>Araneoidea</taxon>
        <taxon>Nephilidae</taxon>
        <taxon>Nephila</taxon>
    </lineage>
</organism>
<dbReference type="InterPro" id="IPR032387">
    <property type="entry name" value="ACAS_N"/>
</dbReference>